<reference evidence="2" key="1">
    <citation type="journal article" date="2019" name="Int. J. Syst. Evol. Microbiol.">
        <title>The Global Catalogue of Microorganisms (GCM) 10K type strain sequencing project: providing services to taxonomists for standard genome sequencing and annotation.</title>
        <authorList>
            <consortium name="The Broad Institute Genomics Platform"/>
            <consortium name="The Broad Institute Genome Sequencing Center for Infectious Disease"/>
            <person name="Wu L."/>
            <person name="Ma J."/>
        </authorList>
    </citation>
    <scope>NUCLEOTIDE SEQUENCE [LARGE SCALE GENOMIC DNA]</scope>
    <source>
        <strain evidence="2">CGMCC 4.7682</strain>
    </source>
</reference>
<dbReference type="Proteomes" id="UP001595764">
    <property type="component" value="Unassembled WGS sequence"/>
</dbReference>
<evidence type="ECO:0000313" key="1">
    <source>
        <dbReference type="EMBL" id="MFC3509909.1"/>
    </source>
</evidence>
<sequence>MSQPPPDDDTELLSRRHSVDELAQASGWAGGIRQGRDWADVERKLGISLPDDYKAMLSRFPSGFFRNAVSFENPIDARVDLEEFARDHVGRVVATLSDESLEYLCDTGYAPFPEPAGLLPWGGDLQGGIFCWLTEPADPNQWPIAYYSADLREWFEYDGGVVEMIWEVLTRPGGGNLLRRDLDHEEPVFRVPSIYAGERRGWIPHKEYR</sequence>
<dbReference type="Gene3D" id="3.40.1580.10">
    <property type="entry name" value="SMI1/KNR4-like"/>
    <property type="match status" value="1"/>
</dbReference>
<name>A0ABV7QCN0_9PSEU</name>
<dbReference type="RefSeq" id="WP_377870530.1">
    <property type="nucleotide sequence ID" value="NZ_JBHMAY010000022.1"/>
</dbReference>
<comment type="caution">
    <text evidence="1">The sequence shown here is derived from an EMBL/GenBank/DDBJ whole genome shotgun (WGS) entry which is preliminary data.</text>
</comment>
<organism evidence="1 2">
    <name type="scientific">Amycolatopsis halotolerans</name>
    <dbReference type="NCBI Taxonomy" id="330083"/>
    <lineage>
        <taxon>Bacteria</taxon>
        <taxon>Bacillati</taxon>
        <taxon>Actinomycetota</taxon>
        <taxon>Actinomycetes</taxon>
        <taxon>Pseudonocardiales</taxon>
        <taxon>Pseudonocardiaceae</taxon>
        <taxon>Amycolatopsis</taxon>
    </lineage>
</organism>
<keyword evidence="2" id="KW-1185">Reference proteome</keyword>
<accession>A0ABV7QCN0</accession>
<dbReference type="InterPro" id="IPR037883">
    <property type="entry name" value="Knr4/Smi1-like_sf"/>
</dbReference>
<proteinExistence type="predicted"/>
<gene>
    <name evidence="1" type="ORF">ACFORO_07015</name>
</gene>
<dbReference type="SUPFAM" id="SSF160631">
    <property type="entry name" value="SMI1/KNR4-like"/>
    <property type="match status" value="1"/>
</dbReference>
<dbReference type="EMBL" id="JBHRWI010000007">
    <property type="protein sequence ID" value="MFC3509909.1"/>
    <property type="molecule type" value="Genomic_DNA"/>
</dbReference>
<protein>
    <submittedName>
        <fullName evidence="1">SMI1/KNR4 family protein</fullName>
    </submittedName>
</protein>
<dbReference type="Pfam" id="PF14568">
    <property type="entry name" value="SUKH_6"/>
    <property type="match status" value="1"/>
</dbReference>
<evidence type="ECO:0000313" key="2">
    <source>
        <dbReference type="Proteomes" id="UP001595764"/>
    </source>
</evidence>